<dbReference type="Proteomes" id="UP000245698">
    <property type="component" value="Unassembled WGS sequence"/>
</dbReference>
<dbReference type="AlphaFoldDB" id="A0A2P9ALC3"/>
<accession>A0A2P9ALC3</accession>
<name>A0A2P9ALC3_9HYPH</name>
<dbReference type="EMBL" id="FUIG01000029">
    <property type="protein sequence ID" value="SJM31945.1"/>
    <property type="molecule type" value="Genomic_DNA"/>
</dbReference>
<gene>
    <name evidence="1" type="ORF">BQ8482_220116</name>
</gene>
<keyword evidence="2" id="KW-1185">Reference proteome</keyword>
<evidence type="ECO:0000313" key="1">
    <source>
        <dbReference type="EMBL" id="SJM31945.1"/>
    </source>
</evidence>
<protein>
    <submittedName>
        <fullName evidence="1">Uncharacterized protein</fullName>
    </submittedName>
</protein>
<organism evidence="1 2">
    <name type="scientific">Mesorhizobium delmotii</name>
    <dbReference type="NCBI Taxonomy" id="1631247"/>
    <lineage>
        <taxon>Bacteria</taxon>
        <taxon>Pseudomonadati</taxon>
        <taxon>Pseudomonadota</taxon>
        <taxon>Alphaproteobacteria</taxon>
        <taxon>Hyphomicrobiales</taxon>
        <taxon>Phyllobacteriaceae</taxon>
        <taxon>Mesorhizobium</taxon>
    </lineage>
</organism>
<proteinExistence type="predicted"/>
<evidence type="ECO:0000313" key="2">
    <source>
        <dbReference type="Proteomes" id="UP000245698"/>
    </source>
</evidence>
<reference evidence="2" key="1">
    <citation type="submission" date="2016-12" db="EMBL/GenBank/DDBJ databases">
        <authorList>
            <person name="Brunel B."/>
        </authorList>
    </citation>
    <scope>NUCLEOTIDE SEQUENCE [LARGE SCALE GENOMIC DNA]</scope>
</reference>
<sequence length="130" mass="13639">MMPTSALSRFCSGCRSARGCRVAAAHGPAAARPESSSQLSPVLLKAVLPCPSACSCDTGCCTCCQAITMNVKFVPVHASLTFTDQMSDLLRQAFERLTRSAVPESVGLVFCSAVGGLDGCRPRRVPSRSI</sequence>